<sequence length="140" mass="14756">MIIDKLLQVSHQQAVTNSAASTDVIDFGQGHPNTGMDDRSKMVITVTESATATGSATVKFAVQDSADNSSFTDVAVTAAVGKADLVAGKQVVIPMSTQLRRYCRVYYTVDSGPLAAGKFSAQIVMGLQQNVAYPDSPRIA</sequence>
<organism evidence="1 2">
    <name type="scientific">Bordetella bronchiseptica 253</name>
    <dbReference type="NCBI Taxonomy" id="568707"/>
    <lineage>
        <taxon>Bacteria</taxon>
        <taxon>Pseudomonadati</taxon>
        <taxon>Pseudomonadota</taxon>
        <taxon>Betaproteobacteria</taxon>
        <taxon>Burkholderiales</taxon>
        <taxon>Alcaligenaceae</taxon>
        <taxon>Bordetella</taxon>
    </lineage>
</organism>
<dbReference type="Proteomes" id="UP000007564">
    <property type="component" value="Chromosome"/>
</dbReference>
<proteinExistence type="predicted"/>
<dbReference type="RefSeq" id="WP_015063623.1">
    <property type="nucleotide sequence ID" value="NC_019382.1"/>
</dbReference>
<dbReference type="KEGG" id="bbh:BN112_0058"/>
<dbReference type="Pfam" id="PF21190">
    <property type="entry name" value="Bbp16"/>
    <property type="match status" value="1"/>
</dbReference>
<evidence type="ECO:0000313" key="1">
    <source>
        <dbReference type="EMBL" id="CCJ51976.1"/>
    </source>
</evidence>
<accession>A0A0C6NZB8</accession>
<name>A0A0C6NZB8_BORBO</name>
<dbReference type="Gene3D" id="2.60.120.1110">
    <property type="match status" value="1"/>
</dbReference>
<dbReference type="EMBL" id="HE965806">
    <property type="protein sequence ID" value="CCJ51976.1"/>
    <property type="molecule type" value="Genomic_DNA"/>
</dbReference>
<reference evidence="1 2" key="1">
    <citation type="journal article" date="2012" name="BMC Genomics">
        <title>Comparative genomics of the classical Bordetella subspecies: the evolution and exchange of virulence-associated diversity amongst closely related pathogens.</title>
        <authorList>
            <person name="Park J."/>
            <person name="Zhang Y."/>
            <person name="Buboltz A.M."/>
            <person name="Zhang X."/>
            <person name="Schuster S.C."/>
            <person name="Ahuja U."/>
            <person name="Liu M."/>
            <person name="Miller J.F."/>
            <person name="Sebaihia M."/>
            <person name="Bentley S.D."/>
            <person name="Parkhill J."/>
            <person name="Harvill E.T."/>
        </authorList>
    </citation>
    <scope>NUCLEOTIDE SEQUENCE [LARGE SCALE GENOMIC DNA]</scope>
    <source>
        <strain evidence="1 2">253</strain>
    </source>
</reference>
<evidence type="ECO:0000313" key="2">
    <source>
        <dbReference type="Proteomes" id="UP000007564"/>
    </source>
</evidence>
<dbReference type="HOGENOM" id="CLU_147424_0_0_4"/>
<protein>
    <submittedName>
        <fullName evidence="1">Bbp16</fullName>
    </submittedName>
</protein>
<dbReference type="InterPro" id="IPR048922">
    <property type="entry name" value="Bbp16"/>
</dbReference>
<gene>
    <name evidence="1" type="ORF">BN112_0058</name>
</gene>
<dbReference type="OrthoDB" id="8617484at2"/>
<dbReference type="AlphaFoldDB" id="A0A0C6NZB8"/>